<dbReference type="SUPFAM" id="SSF51126">
    <property type="entry name" value="Pectin lyase-like"/>
    <property type="match status" value="1"/>
</dbReference>
<sequence>MRMNRFLFLLLPMFLLSVLLPYASYAAPTVVPVILRTSEAVKPGELLTVYGEYFESGITQVRFTGTTTYCPITYTDPQGHYVTCTIPAAQTAGIFTMEASNSVGWSSSFTVNAPKVDWIYNNNPWTGQTTKLVGRNLDYAEFGGTTNTLVRLVNGTNMYPATVTAVNPFSIDFVVPTCPNQGYTVQVSTNGGTSWTAYSGPQPYSTRKAGSDPLGLGVYWATNMVWTQHGVTPYGATGNGTTDDTAAIQSGIDDIKSSPGHGVLYLPNGTYRITSSLQLPAGIILQGQSQSGTIIKYDGPGGGSIIKTKDDGITLGNVGVARMTINVAGSNFPDIALRLGHNFDATVTHADTRTAAQIFVKEVTLDYTIDRAIASGQRGMGLNIVALKNVAIQNNTFKTTVAAMSASYVNQYLDISNNTFEYAGSAVHLTANYSVAQNNVIIGHSDYNRGDAHGFTVRSQAYLYNNDIRNLGNINHNDGEAIMGEPAGGGTKLYGAVSSVASKVLTVNGVTAVDWDLTNNRWDKWHLLIVDGKGMGQLNEVSALDSTASTVTVKDNWKVTPDSTSTFIVFLPLRGSVYYQNTSTNNAKGFWFYGDNIGGVIANNTSVDSEGVLANTVYNHNNKRFNISYFNRLERNIVTGYSPLSKVAGVGLRLSPEAKTAPFIFGNLAYGTDIKGNQITGVLPAPAIGNYSEAPDVNGIYAYRNTGYSQSRTISEAVNIQNNILNTLNKGITKDLNSNGLIKVGNTFTSVTVPNNDISGY</sequence>
<protein>
    <recommendedName>
        <fullName evidence="2">Rhamnogalacturonase A/B/Epimerase-like pectate lyase domain-containing protein</fullName>
    </recommendedName>
</protein>
<dbReference type="Proteomes" id="UP001267290">
    <property type="component" value="Unassembled WGS sequence"/>
</dbReference>
<organism evidence="3 4">
    <name type="scientific">Paenibacillus qinlingensis</name>
    <dbReference type="NCBI Taxonomy" id="1837343"/>
    <lineage>
        <taxon>Bacteria</taxon>
        <taxon>Bacillati</taxon>
        <taxon>Bacillota</taxon>
        <taxon>Bacilli</taxon>
        <taxon>Bacillales</taxon>
        <taxon>Paenibacillaceae</taxon>
        <taxon>Paenibacillus</taxon>
    </lineage>
</organism>
<gene>
    <name evidence="3" type="ORF">J2736_002062</name>
</gene>
<evidence type="ECO:0000313" key="3">
    <source>
        <dbReference type="EMBL" id="MDR6550875.1"/>
    </source>
</evidence>
<name>A0ABU1NTR5_9BACL</name>
<evidence type="ECO:0000256" key="1">
    <source>
        <dbReference type="SAM" id="SignalP"/>
    </source>
</evidence>
<keyword evidence="4" id="KW-1185">Reference proteome</keyword>
<evidence type="ECO:0000259" key="2">
    <source>
        <dbReference type="Pfam" id="PF12708"/>
    </source>
</evidence>
<dbReference type="EMBL" id="JAVDSB010000002">
    <property type="protein sequence ID" value="MDR6550875.1"/>
    <property type="molecule type" value="Genomic_DNA"/>
</dbReference>
<dbReference type="Gene3D" id="2.160.20.10">
    <property type="entry name" value="Single-stranded right-handed beta-helix, Pectin lyase-like"/>
    <property type="match status" value="1"/>
</dbReference>
<feature type="signal peptide" evidence="1">
    <location>
        <begin position="1"/>
        <end position="26"/>
    </location>
</feature>
<dbReference type="Pfam" id="PF12708">
    <property type="entry name" value="Pect-lyase_RHGA_epim"/>
    <property type="match status" value="1"/>
</dbReference>
<feature type="chain" id="PRO_5047139747" description="Rhamnogalacturonase A/B/Epimerase-like pectate lyase domain-containing protein" evidence="1">
    <location>
        <begin position="27"/>
        <end position="761"/>
    </location>
</feature>
<accession>A0ABU1NTR5</accession>
<feature type="domain" description="Rhamnogalacturonase A/B/Epimerase-like pectate lyase" evidence="2">
    <location>
        <begin position="231"/>
        <end position="442"/>
    </location>
</feature>
<evidence type="ECO:0000313" key="4">
    <source>
        <dbReference type="Proteomes" id="UP001267290"/>
    </source>
</evidence>
<keyword evidence="1" id="KW-0732">Signal</keyword>
<dbReference type="RefSeq" id="WP_310226056.1">
    <property type="nucleotide sequence ID" value="NZ_JAVDSB010000002.1"/>
</dbReference>
<dbReference type="InterPro" id="IPR012334">
    <property type="entry name" value="Pectin_lyas_fold"/>
</dbReference>
<dbReference type="InterPro" id="IPR024535">
    <property type="entry name" value="RHGA/B-epi-like_pectate_lyase"/>
</dbReference>
<reference evidence="3 4" key="1">
    <citation type="submission" date="2023-07" db="EMBL/GenBank/DDBJ databases">
        <title>Sorghum-associated microbial communities from plants grown in Nebraska, USA.</title>
        <authorList>
            <person name="Schachtman D."/>
        </authorList>
    </citation>
    <scope>NUCLEOTIDE SEQUENCE [LARGE SCALE GENOMIC DNA]</scope>
    <source>
        <strain evidence="3 4">CC258</strain>
    </source>
</reference>
<dbReference type="InterPro" id="IPR011050">
    <property type="entry name" value="Pectin_lyase_fold/virulence"/>
</dbReference>
<dbReference type="Gene3D" id="2.60.40.10">
    <property type="entry name" value="Immunoglobulins"/>
    <property type="match status" value="1"/>
</dbReference>
<comment type="caution">
    <text evidence="3">The sequence shown here is derived from an EMBL/GenBank/DDBJ whole genome shotgun (WGS) entry which is preliminary data.</text>
</comment>
<dbReference type="InterPro" id="IPR013783">
    <property type="entry name" value="Ig-like_fold"/>
</dbReference>
<proteinExistence type="predicted"/>